<dbReference type="InterPro" id="IPR000253">
    <property type="entry name" value="FHA_dom"/>
</dbReference>
<evidence type="ECO:0000313" key="4">
    <source>
        <dbReference type="EMBL" id="MBD2343807.1"/>
    </source>
</evidence>
<dbReference type="PANTHER" id="PTHR30492">
    <property type="entry name" value="METHYLGLYOXAL SYNTHASE"/>
    <property type="match status" value="1"/>
</dbReference>
<dbReference type="InterPro" id="IPR008984">
    <property type="entry name" value="SMAD_FHA_dom_sf"/>
</dbReference>
<evidence type="ECO:0000313" key="5">
    <source>
        <dbReference type="Proteomes" id="UP000607281"/>
    </source>
</evidence>
<protein>
    <submittedName>
        <fullName evidence="4">FHA domain-containing protein</fullName>
    </submittedName>
</protein>
<dbReference type="Gene3D" id="3.40.50.1380">
    <property type="entry name" value="Methylglyoxal synthase-like domain"/>
    <property type="match status" value="1"/>
</dbReference>
<dbReference type="Gene3D" id="2.60.200.20">
    <property type="match status" value="1"/>
</dbReference>
<reference evidence="4 5" key="1">
    <citation type="journal article" date="2020" name="ISME J.">
        <title>Comparative genomics reveals insights into cyanobacterial evolution and habitat adaptation.</title>
        <authorList>
            <person name="Chen M.Y."/>
            <person name="Teng W.K."/>
            <person name="Zhao L."/>
            <person name="Hu C.X."/>
            <person name="Zhou Y.K."/>
            <person name="Han B.P."/>
            <person name="Song L.R."/>
            <person name="Shu W.S."/>
        </authorList>
    </citation>
    <scope>NUCLEOTIDE SEQUENCE [LARGE SCALE GENOMIC DNA]</scope>
    <source>
        <strain evidence="4 5">FACHB-260</strain>
    </source>
</reference>
<accession>A0ABR8CKS6</accession>
<feature type="domain" description="MGS-like" evidence="3">
    <location>
        <begin position="400"/>
        <end position="533"/>
    </location>
</feature>
<proteinExistence type="predicted"/>
<feature type="compositionally biased region" description="Acidic residues" evidence="1">
    <location>
        <begin position="229"/>
        <end position="241"/>
    </location>
</feature>
<dbReference type="InterPro" id="IPR004363">
    <property type="entry name" value="Methylgl_synth"/>
</dbReference>
<dbReference type="InterPro" id="IPR036914">
    <property type="entry name" value="MGS-like_dom_sf"/>
</dbReference>
<dbReference type="PROSITE" id="PS51855">
    <property type="entry name" value="MGS"/>
    <property type="match status" value="1"/>
</dbReference>
<dbReference type="Pfam" id="PF00498">
    <property type="entry name" value="FHA"/>
    <property type="match status" value="1"/>
</dbReference>
<dbReference type="Proteomes" id="UP000607281">
    <property type="component" value="Unassembled WGS sequence"/>
</dbReference>
<sequence>MKIQISSSPTQSEFEEIDLVLVTKRGKEYLIGRSTDADLILDSSDVSRLHAKFFSQAGNYYFCDLGSRNGSIVNGKLTEKNQSYILKDGDIIRIGDFVLVIKEDAPLPQSAETVVRIINPSMFSNWRANENAVSSSVKDERAEVVSEVSLEVPEVSNISVDSPIAIAEEISQIEDELELAQEPTFIQAEDISTPESAIRSPEIVREDEDNDEALDIDTPVAEEVATDTSEIEVSETSEETPEYTIVQPRDIFNQESGSEIETPEAVTEDISEIEAPEAVAEDISEIETPEAVTEDISEIETPEAVAEDISEIETPEAVAEDISEIETPEAVTENEAIISDENVQLESSLAEELEESVVSEEDSILTSELISEAVESVNESLEEFPEPEFQPEEASKEEIFNLPQIINEKQIVLVAHETKKSELADLVAQHQEFLSHCLTITWPSVSKVLEQEAGVKITQEIPPATSGGYQTINSLVNSGDILAVIFIRDFIVPQPGQSNEEALLRICNINQILLATNVPTAEAILHYIKNMKD</sequence>
<feature type="region of interest" description="Disordered" evidence="1">
    <location>
        <begin position="223"/>
        <end position="242"/>
    </location>
</feature>
<dbReference type="RefSeq" id="WP_190406272.1">
    <property type="nucleotide sequence ID" value="NZ_JACJRF010000007.1"/>
</dbReference>
<dbReference type="EMBL" id="JACJRF010000007">
    <property type="protein sequence ID" value="MBD2343807.1"/>
    <property type="molecule type" value="Genomic_DNA"/>
</dbReference>
<gene>
    <name evidence="4" type="ORF">H6G18_06555</name>
</gene>
<keyword evidence="5" id="KW-1185">Reference proteome</keyword>
<dbReference type="SUPFAM" id="SSF52335">
    <property type="entry name" value="Methylglyoxal synthase-like"/>
    <property type="match status" value="1"/>
</dbReference>
<evidence type="ECO:0000259" key="3">
    <source>
        <dbReference type="PROSITE" id="PS51855"/>
    </source>
</evidence>
<dbReference type="CDD" id="cd00060">
    <property type="entry name" value="FHA"/>
    <property type="match status" value="1"/>
</dbReference>
<dbReference type="SMART" id="SM00240">
    <property type="entry name" value="FHA"/>
    <property type="match status" value="1"/>
</dbReference>
<dbReference type="PROSITE" id="PS50006">
    <property type="entry name" value="FHA_DOMAIN"/>
    <property type="match status" value="1"/>
</dbReference>
<feature type="domain" description="FHA" evidence="2">
    <location>
        <begin position="29"/>
        <end position="78"/>
    </location>
</feature>
<dbReference type="SUPFAM" id="SSF49879">
    <property type="entry name" value="SMAD/FHA domain"/>
    <property type="match status" value="1"/>
</dbReference>
<dbReference type="InterPro" id="IPR011607">
    <property type="entry name" value="MGS-like_dom"/>
</dbReference>
<comment type="caution">
    <text evidence="4">The sequence shown here is derived from an EMBL/GenBank/DDBJ whole genome shotgun (WGS) entry which is preliminary data.</text>
</comment>
<name>A0ABR8CKS6_9NOST</name>
<evidence type="ECO:0000259" key="2">
    <source>
        <dbReference type="PROSITE" id="PS50006"/>
    </source>
</evidence>
<evidence type="ECO:0000256" key="1">
    <source>
        <dbReference type="SAM" id="MobiDB-lite"/>
    </source>
</evidence>
<organism evidence="4 5">
    <name type="scientific">Anabaena subtropica FACHB-260</name>
    <dbReference type="NCBI Taxonomy" id="2692884"/>
    <lineage>
        <taxon>Bacteria</taxon>
        <taxon>Bacillati</taxon>
        <taxon>Cyanobacteriota</taxon>
        <taxon>Cyanophyceae</taxon>
        <taxon>Nostocales</taxon>
        <taxon>Nostocaceae</taxon>
        <taxon>Anabaena</taxon>
    </lineage>
</organism>
<dbReference type="PANTHER" id="PTHR30492:SF0">
    <property type="entry name" value="METHYLGLYOXAL SYNTHASE"/>
    <property type="match status" value="1"/>
</dbReference>